<evidence type="ECO:0000256" key="6">
    <source>
        <dbReference type="ARBA" id="ARBA00022777"/>
    </source>
</evidence>
<dbReference type="EC" id="2.7.13.3" evidence="2"/>
<dbReference type="InterPro" id="IPR036097">
    <property type="entry name" value="HisK_dim/P_sf"/>
</dbReference>
<dbReference type="SMART" id="SM00387">
    <property type="entry name" value="HATPase_c"/>
    <property type="match status" value="1"/>
</dbReference>
<dbReference type="Gene3D" id="2.60.40.2380">
    <property type="match status" value="1"/>
</dbReference>
<dbReference type="SUPFAM" id="SSF47384">
    <property type="entry name" value="Homodimeric domain of signal transducing histidine kinase"/>
    <property type="match status" value="1"/>
</dbReference>
<dbReference type="Pfam" id="PF07696">
    <property type="entry name" value="7TMR-DISMED2"/>
    <property type="match status" value="1"/>
</dbReference>
<evidence type="ECO:0000256" key="8">
    <source>
        <dbReference type="ARBA" id="ARBA00023012"/>
    </source>
</evidence>
<feature type="transmembrane region" description="Helical" evidence="12">
    <location>
        <begin position="307"/>
        <end position="328"/>
    </location>
</feature>
<dbReference type="PANTHER" id="PTHR45339:SF1">
    <property type="entry name" value="HYBRID SIGNAL TRANSDUCTION HISTIDINE KINASE J"/>
    <property type="match status" value="1"/>
</dbReference>
<reference evidence="16 17" key="1">
    <citation type="journal article" date="2012" name="J. Bacteriol.">
        <title>Genome sequence of an alkane-degrading bacterium, Alcanivorax pacificus type strain W11-5, isolated from deep sea sediment.</title>
        <authorList>
            <person name="Lai Q."/>
            <person name="Shao Z."/>
        </authorList>
    </citation>
    <scope>NUCLEOTIDE SEQUENCE [LARGE SCALE GENOMIC DNA]</scope>
    <source>
        <strain evidence="16 17">W11-5</strain>
    </source>
</reference>
<dbReference type="Gene3D" id="3.30.565.10">
    <property type="entry name" value="Histidine kinase-like ATPase, C-terminal domain"/>
    <property type="match status" value="1"/>
</dbReference>
<dbReference type="KEGG" id="apac:S7S_18385"/>
<dbReference type="FunFam" id="3.30.565.10:FF:000010">
    <property type="entry name" value="Sensor histidine kinase RcsC"/>
    <property type="match status" value="1"/>
</dbReference>
<evidence type="ECO:0000256" key="12">
    <source>
        <dbReference type="SAM" id="Phobius"/>
    </source>
</evidence>
<sequence>MTTRKGVCAFWLWLISMILGAPATAAPLTLISPVAPTALAPYLDYWCDGDGQATLAQARQQDYRRVGSAQVAFGYRDDACWFRVSLIQEGDAPLPLWLTVDYALLDALDVYLVQGDDPLPRAHWSLGEAMPFAERPVATRAFTVPLSLPAASSQALYLRVQTQSSMTVPVQLSGSQPWLEYALGHDWILGVLYGIGFGLFAYHLVLWLGAREKANRFYVLHVGSALLYVACLQGVAQRFWPALLPWPADLPFLAAYLALLSGALFARDFLDTASLPKTDGFLRLLIGALSLAMLGQLVLPHGSMNHLQGVFAILTIATLMPVGLICLWRQRPQAWVFLLAWGLFLVMVVALALNTYGLLGTFPVLLNLHGLQIALACQQILLSLGLAGRLNTLKRESLERAHEMARAQADNAAKSEFLARMSHEIRTPMNAVLGLTELMRDTRLDPTQRNYMDTIYNAGQSLLGVINDILDYSKIAAGKLELEAHDFNLPKLLEDCLTIFHGSAEQKGLRLVADLSADLPEWVSGDGPRLRQVVLNLLSNAVKFTQRGEVRLSAHCSGTGGVVWLHCVVADEGIGMTRVQVAQLFESFQQADISTTRRYGGTGLGLAISRQLVELMGGAIEVESRAGQGSRFHFRVRLLQGRPPERGTDDPSPTSFVGIKVLLVEDNAVNQMVVRALLGRLGVSATLASGGEEALELLAAGDRFDLILMDCEMPGLDGYETTRRIRLLERSGRLPHRPIIALTAHALSEHRERCLAAGMDDHLSKPLTLQQVTSTLYKWVSARGSGD</sequence>
<keyword evidence="3 11" id="KW-0597">Phosphoprotein</keyword>
<dbReference type="PRINTS" id="PR00344">
    <property type="entry name" value="BCTRLSENSOR"/>
</dbReference>
<feature type="transmembrane region" description="Helical" evidence="12">
    <location>
        <begin position="187"/>
        <end position="210"/>
    </location>
</feature>
<dbReference type="CDD" id="cd16922">
    <property type="entry name" value="HATPase_EvgS-ArcB-TorS-like"/>
    <property type="match status" value="1"/>
</dbReference>
<dbReference type="PROSITE" id="PS50109">
    <property type="entry name" value="HIS_KIN"/>
    <property type="match status" value="1"/>
</dbReference>
<dbReference type="InterPro" id="IPR004358">
    <property type="entry name" value="Sig_transdc_His_kin-like_C"/>
</dbReference>
<dbReference type="STRING" id="391936.S7S_18385"/>
<keyword evidence="8" id="KW-0902">Two-component regulatory system</keyword>
<dbReference type="FunFam" id="1.10.287.130:FF:000002">
    <property type="entry name" value="Two-component osmosensing histidine kinase"/>
    <property type="match status" value="1"/>
</dbReference>
<comment type="subunit">
    <text evidence="9">At low DSF concentrations, interacts with RpfF.</text>
</comment>
<dbReference type="AlphaFoldDB" id="A0A0B4XNZ9"/>
<evidence type="ECO:0000256" key="2">
    <source>
        <dbReference type="ARBA" id="ARBA00012438"/>
    </source>
</evidence>
<dbReference type="CDD" id="cd00082">
    <property type="entry name" value="HisKA"/>
    <property type="match status" value="1"/>
</dbReference>
<keyword evidence="5" id="KW-0547">Nucleotide-binding</keyword>
<dbReference type="Pfam" id="PF00512">
    <property type="entry name" value="HisKA"/>
    <property type="match status" value="1"/>
</dbReference>
<evidence type="ECO:0000256" key="4">
    <source>
        <dbReference type="ARBA" id="ARBA00022679"/>
    </source>
</evidence>
<feature type="transmembrane region" description="Helical" evidence="12">
    <location>
        <begin position="217"/>
        <end position="240"/>
    </location>
</feature>
<keyword evidence="12" id="KW-0812">Transmembrane</keyword>
<feature type="transmembrane region" description="Helical" evidence="12">
    <location>
        <begin position="282"/>
        <end position="301"/>
    </location>
</feature>
<feature type="domain" description="Response regulatory" evidence="15">
    <location>
        <begin position="660"/>
        <end position="780"/>
    </location>
</feature>
<evidence type="ECO:0000256" key="1">
    <source>
        <dbReference type="ARBA" id="ARBA00000085"/>
    </source>
</evidence>
<evidence type="ECO:0000256" key="5">
    <source>
        <dbReference type="ARBA" id="ARBA00022741"/>
    </source>
</evidence>
<dbReference type="PROSITE" id="PS50110">
    <property type="entry name" value="RESPONSE_REGULATORY"/>
    <property type="match status" value="1"/>
</dbReference>
<dbReference type="InterPro" id="IPR001789">
    <property type="entry name" value="Sig_transdc_resp-reg_receiver"/>
</dbReference>
<feature type="signal peptide" evidence="13">
    <location>
        <begin position="1"/>
        <end position="25"/>
    </location>
</feature>
<evidence type="ECO:0000313" key="16">
    <source>
        <dbReference type="EMBL" id="AJD50089.1"/>
    </source>
</evidence>
<feature type="domain" description="Histidine kinase" evidence="14">
    <location>
        <begin position="420"/>
        <end position="640"/>
    </location>
</feature>
<accession>A0A0B4XNZ9</accession>
<keyword evidence="7" id="KW-0067">ATP-binding</keyword>
<dbReference type="InterPro" id="IPR003661">
    <property type="entry name" value="HisK_dim/P_dom"/>
</dbReference>
<protein>
    <recommendedName>
        <fullName evidence="10">Sensory/regulatory protein RpfC</fullName>
        <ecNumber evidence="2">2.7.13.3</ecNumber>
    </recommendedName>
</protein>
<feature type="transmembrane region" description="Helical" evidence="12">
    <location>
        <begin position="335"/>
        <end position="359"/>
    </location>
</feature>
<dbReference type="Proteomes" id="UP000006764">
    <property type="component" value="Chromosome"/>
</dbReference>
<evidence type="ECO:0000256" key="10">
    <source>
        <dbReference type="ARBA" id="ARBA00068150"/>
    </source>
</evidence>
<evidence type="ECO:0000256" key="3">
    <source>
        <dbReference type="ARBA" id="ARBA00022553"/>
    </source>
</evidence>
<keyword evidence="12" id="KW-0472">Membrane</keyword>
<organism evidence="16 17">
    <name type="scientific">Isoalcanivorax pacificus W11-5</name>
    <dbReference type="NCBI Taxonomy" id="391936"/>
    <lineage>
        <taxon>Bacteria</taxon>
        <taxon>Pseudomonadati</taxon>
        <taxon>Pseudomonadota</taxon>
        <taxon>Gammaproteobacteria</taxon>
        <taxon>Oceanospirillales</taxon>
        <taxon>Alcanivoracaceae</taxon>
        <taxon>Isoalcanivorax</taxon>
    </lineage>
</organism>
<dbReference type="RefSeq" id="WP_082027778.1">
    <property type="nucleotide sequence ID" value="NZ_CP004387.1"/>
</dbReference>
<name>A0A0B4XNZ9_9GAMM</name>
<dbReference type="PANTHER" id="PTHR45339">
    <property type="entry name" value="HYBRID SIGNAL TRANSDUCTION HISTIDINE KINASE J"/>
    <property type="match status" value="1"/>
</dbReference>
<dbReference type="GO" id="GO:0005524">
    <property type="term" value="F:ATP binding"/>
    <property type="evidence" value="ECO:0007669"/>
    <property type="project" value="UniProtKB-KW"/>
</dbReference>
<dbReference type="SUPFAM" id="SSF52172">
    <property type="entry name" value="CheY-like"/>
    <property type="match status" value="1"/>
</dbReference>
<evidence type="ECO:0000259" key="14">
    <source>
        <dbReference type="PROSITE" id="PS50109"/>
    </source>
</evidence>
<dbReference type="HOGENOM" id="CLU_000445_105_0_6"/>
<dbReference type="Pfam" id="PF02518">
    <property type="entry name" value="HATPase_c"/>
    <property type="match status" value="1"/>
</dbReference>
<dbReference type="InterPro" id="IPR011622">
    <property type="entry name" value="7TMR_DISM_rcpt_extracell_dom2"/>
</dbReference>
<dbReference type="InterPro" id="IPR003594">
    <property type="entry name" value="HATPase_dom"/>
</dbReference>
<keyword evidence="12" id="KW-1133">Transmembrane helix</keyword>
<dbReference type="GO" id="GO:0000155">
    <property type="term" value="F:phosphorelay sensor kinase activity"/>
    <property type="evidence" value="ECO:0007669"/>
    <property type="project" value="InterPro"/>
</dbReference>
<keyword evidence="4" id="KW-0808">Transferase</keyword>
<dbReference type="OrthoDB" id="9809567at2"/>
<dbReference type="InterPro" id="IPR011623">
    <property type="entry name" value="7TMR_DISM_rcpt_extracell_dom1"/>
</dbReference>
<keyword evidence="17" id="KW-1185">Reference proteome</keyword>
<dbReference type="SMART" id="SM00388">
    <property type="entry name" value="HisKA"/>
    <property type="match status" value="1"/>
</dbReference>
<feature type="chain" id="PRO_5002097350" description="Sensory/regulatory protein RpfC" evidence="13">
    <location>
        <begin position="26"/>
        <end position="787"/>
    </location>
</feature>
<feature type="modified residue" description="4-aspartylphosphate" evidence="11">
    <location>
        <position position="710"/>
    </location>
</feature>
<dbReference type="Pfam" id="PF07695">
    <property type="entry name" value="7TMR-DISM_7TM"/>
    <property type="match status" value="1"/>
</dbReference>
<evidence type="ECO:0000256" key="13">
    <source>
        <dbReference type="SAM" id="SignalP"/>
    </source>
</evidence>
<dbReference type="Gene3D" id="3.40.50.2300">
    <property type="match status" value="1"/>
</dbReference>
<evidence type="ECO:0000259" key="15">
    <source>
        <dbReference type="PROSITE" id="PS50110"/>
    </source>
</evidence>
<comment type="catalytic activity">
    <reaction evidence="1">
        <text>ATP + protein L-histidine = ADP + protein N-phospho-L-histidine.</text>
        <dbReference type="EC" id="2.7.13.3"/>
    </reaction>
</comment>
<dbReference type="InterPro" id="IPR005467">
    <property type="entry name" value="His_kinase_dom"/>
</dbReference>
<dbReference type="CDD" id="cd17546">
    <property type="entry name" value="REC_hyHK_CKI1_RcsC-like"/>
    <property type="match status" value="1"/>
</dbReference>
<evidence type="ECO:0000256" key="7">
    <source>
        <dbReference type="ARBA" id="ARBA00022840"/>
    </source>
</evidence>
<evidence type="ECO:0000313" key="17">
    <source>
        <dbReference type="Proteomes" id="UP000006764"/>
    </source>
</evidence>
<evidence type="ECO:0000256" key="11">
    <source>
        <dbReference type="PROSITE-ProRule" id="PRU00169"/>
    </source>
</evidence>
<dbReference type="InterPro" id="IPR036890">
    <property type="entry name" value="HATPase_C_sf"/>
</dbReference>
<dbReference type="EMBL" id="CP004387">
    <property type="protein sequence ID" value="AJD50089.1"/>
    <property type="molecule type" value="Genomic_DNA"/>
</dbReference>
<gene>
    <name evidence="16" type="ORF">S7S_18385</name>
</gene>
<evidence type="ECO:0000256" key="9">
    <source>
        <dbReference type="ARBA" id="ARBA00064003"/>
    </source>
</evidence>
<keyword evidence="6 16" id="KW-0418">Kinase</keyword>
<keyword evidence="13" id="KW-0732">Signal</keyword>
<dbReference type="SMART" id="SM00448">
    <property type="entry name" value="REC"/>
    <property type="match status" value="1"/>
</dbReference>
<dbReference type="Pfam" id="PF00072">
    <property type="entry name" value="Response_reg"/>
    <property type="match status" value="1"/>
</dbReference>
<feature type="transmembrane region" description="Helical" evidence="12">
    <location>
        <begin position="252"/>
        <end position="270"/>
    </location>
</feature>
<dbReference type="Gene3D" id="1.10.287.130">
    <property type="match status" value="1"/>
</dbReference>
<dbReference type="InterPro" id="IPR011006">
    <property type="entry name" value="CheY-like_superfamily"/>
</dbReference>
<dbReference type="SUPFAM" id="SSF55874">
    <property type="entry name" value="ATPase domain of HSP90 chaperone/DNA topoisomerase II/histidine kinase"/>
    <property type="match status" value="1"/>
</dbReference>
<proteinExistence type="predicted"/>